<reference evidence="3 4" key="1">
    <citation type="submission" date="2019-04" db="EMBL/GenBank/DDBJ databases">
        <title>Streptomyces piniterrae sp. nov., a heliquinomycin-producing actinomycete isolated from rhizosphere soil of Pinus yunnanensis.</title>
        <authorList>
            <person name="Zhuang X."/>
            <person name="Zhao J."/>
        </authorList>
    </citation>
    <scope>NUCLEOTIDE SEQUENCE [LARGE SCALE GENOMIC DNA]</scope>
    <source>
        <strain evidence="4">jys28</strain>
    </source>
</reference>
<keyword evidence="2" id="KW-1133">Transmembrane helix</keyword>
<evidence type="ECO:0000313" key="4">
    <source>
        <dbReference type="Proteomes" id="UP000308697"/>
    </source>
</evidence>
<feature type="transmembrane region" description="Helical" evidence="2">
    <location>
        <begin position="53"/>
        <end position="70"/>
    </location>
</feature>
<evidence type="ECO:0000256" key="1">
    <source>
        <dbReference type="SAM" id="MobiDB-lite"/>
    </source>
</evidence>
<keyword evidence="2" id="KW-0472">Membrane</keyword>
<dbReference type="SMART" id="SM00028">
    <property type="entry name" value="TPR"/>
    <property type="match status" value="2"/>
</dbReference>
<feature type="transmembrane region" description="Helical" evidence="2">
    <location>
        <begin position="20"/>
        <end position="41"/>
    </location>
</feature>
<accession>A0A4U0NDM1</accession>
<dbReference type="Proteomes" id="UP000308697">
    <property type="component" value="Unassembled WGS sequence"/>
</dbReference>
<feature type="transmembrane region" description="Helical" evidence="2">
    <location>
        <begin position="76"/>
        <end position="94"/>
    </location>
</feature>
<sequence length="884" mass="101739">MFNGRENERSLTAPLPAPRFMAWWWWSGLGFAGLFAALWWAGADRPPAWRSPFGFVGQIFGGLGAIFQPNSRGAPIGARLAFFLVLLLLLYVLWRATRAWLAYKPGSVDVQPLEDATPEGTPKPSDADLTARLRRRLSDSSMYPPATLPAQAPAESFLELLGDVEIDPQKLGTVLPKLLGRVRPKLAYRVSGILQFRESPLPDQYGMTVTVTAFLFGGSRATAVWGSDWDDVVRKAGSWIISTMLPVTRAGRRPPWRQWWGRELKPELYEAYQAANELSRAGRHHEALEQYFSAVRLDPTNPYLRAELAETQEKMGLHIDALDTCQRALTLDGQDARRYGKRLWQSRWSPHWRRLRYFRHPRLHRELLGLRYRNSIILGTSETTARQWCQREGSNGDRTHEHLIPLLVERYWPTAVSLDGGGALRMRERWRQHKDRKGSGQNSLRRILENRTNEAEVRLIFQRAAIQETTRLAADDAWARVWLYWPVRLWSRIRVLWPSSYYQSVRGPRPSVTRGAFQINRRVWGPLRLAWASCDYGIESSQKWRRGYAWRRPGARISWEKLKVRSLRRKLRHVTWLGSRHDWHTHYNTACVYAVAMHGHHTAETLQELAESAVAHLELAAQATRGSLAMVERSWMVEDDPDLDVLRGEETLENELFNNFVRTAYPSAEPIEKTAPSDRCDKQLREYDYRLLEEIAEVMQQVWNLRSEKYEVDIQCATEWLRVERGIWESIRQISDDANKRRWQDRVSLIRYIQTNCQPTSSSSPGFPPPLAPDASANPNGLPSSDVIDRRLALLKRYLDATRTSTTSDDGQRILRDAGADGVARLNARTIRELSTGYAAAWQTLDDWLREESAYKSFRDALDNVPLLTRRSPSTLHRRSPLEV</sequence>
<dbReference type="Gene3D" id="1.25.40.10">
    <property type="entry name" value="Tetratricopeptide repeat domain"/>
    <property type="match status" value="1"/>
</dbReference>
<dbReference type="EMBL" id="SUMB01000006">
    <property type="protein sequence ID" value="TJZ51903.1"/>
    <property type="molecule type" value="Genomic_DNA"/>
</dbReference>
<gene>
    <name evidence="3" type="ORF">FCH28_18755</name>
</gene>
<dbReference type="OrthoDB" id="3600608at2"/>
<evidence type="ECO:0000256" key="2">
    <source>
        <dbReference type="SAM" id="Phobius"/>
    </source>
</evidence>
<evidence type="ECO:0000313" key="3">
    <source>
        <dbReference type="EMBL" id="TJZ51903.1"/>
    </source>
</evidence>
<dbReference type="RefSeq" id="WP_136741228.1">
    <property type="nucleotide sequence ID" value="NZ_SUMB01000006.1"/>
</dbReference>
<proteinExistence type="predicted"/>
<comment type="caution">
    <text evidence="3">The sequence shown here is derived from an EMBL/GenBank/DDBJ whole genome shotgun (WGS) entry which is preliminary data.</text>
</comment>
<feature type="region of interest" description="Disordered" evidence="1">
    <location>
        <begin position="758"/>
        <end position="782"/>
    </location>
</feature>
<dbReference type="AlphaFoldDB" id="A0A4U0NDM1"/>
<protein>
    <submittedName>
        <fullName evidence="3">Uncharacterized protein</fullName>
    </submittedName>
</protein>
<keyword evidence="2" id="KW-0812">Transmembrane</keyword>
<dbReference type="InterPro" id="IPR011990">
    <property type="entry name" value="TPR-like_helical_dom_sf"/>
</dbReference>
<keyword evidence="4" id="KW-1185">Reference proteome</keyword>
<organism evidence="3 4">
    <name type="scientific">Streptomyces piniterrae</name>
    <dbReference type="NCBI Taxonomy" id="2571125"/>
    <lineage>
        <taxon>Bacteria</taxon>
        <taxon>Bacillati</taxon>
        <taxon>Actinomycetota</taxon>
        <taxon>Actinomycetes</taxon>
        <taxon>Kitasatosporales</taxon>
        <taxon>Streptomycetaceae</taxon>
        <taxon>Streptomyces</taxon>
    </lineage>
</organism>
<name>A0A4U0NDM1_9ACTN</name>
<dbReference type="InterPro" id="IPR019734">
    <property type="entry name" value="TPR_rpt"/>
</dbReference>
<dbReference type="SUPFAM" id="SSF48452">
    <property type="entry name" value="TPR-like"/>
    <property type="match status" value="1"/>
</dbReference>